<evidence type="ECO:0000313" key="2">
    <source>
        <dbReference type="EMBL" id="CEK94198.1"/>
    </source>
</evidence>
<accession>A0A0B7BP97</accession>
<feature type="non-terminal residue" evidence="1">
    <location>
        <position position="53"/>
    </location>
</feature>
<organism evidence="1">
    <name type="scientific">Arion vulgaris</name>
    <dbReference type="NCBI Taxonomy" id="1028688"/>
    <lineage>
        <taxon>Eukaryota</taxon>
        <taxon>Metazoa</taxon>
        <taxon>Spiralia</taxon>
        <taxon>Lophotrochozoa</taxon>
        <taxon>Mollusca</taxon>
        <taxon>Gastropoda</taxon>
        <taxon>Heterobranchia</taxon>
        <taxon>Euthyneura</taxon>
        <taxon>Panpulmonata</taxon>
        <taxon>Eupulmonata</taxon>
        <taxon>Stylommatophora</taxon>
        <taxon>Helicina</taxon>
        <taxon>Arionoidea</taxon>
        <taxon>Arionidae</taxon>
        <taxon>Arion</taxon>
    </lineage>
</organism>
<proteinExistence type="predicted"/>
<sequence length="53" mass="6299">MCDCNIVDSYIQAFVLYQLLVSQYENRGLLLLLSYNDFLRFYDQGNYHVKLSV</sequence>
<dbReference type="EMBL" id="HACG01047333">
    <property type="protein sequence ID" value="CEK94198.1"/>
    <property type="molecule type" value="Transcribed_RNA"/>
</dbReference>
<dbReference type="AlphaFoldDB" id="A0A0B7BP97"/>
<reference evidence="1" key="1">
    <citation type="submission" date="2014-12" db="EMBL/GenBank/DDBJ databases">
        <title>Insight into the proteome of Arion vulgaris.</title>
        <authorList>
            <person name="Aradska J."/>
            <person name="Bulat T."/>
            <person name="Smidak R."/>
            <person name="Sarate P."/>
            <person name="Gangsoo J."/>
            <person name="Sialana F."/>
            <person name="Bilban M."/>
            <person name="Lubec G."/>
        </authorList>
    </citation>
    <scope>NUCLEOTIDE SEQUENCE</scope>
    <source>
        <tissue evidence="1">Skin</tissue>
    </source>
</reference>
<evidence type="ECO:0000313" key="1">
    <source>
        <dbReference type="EMBL" id="CEK94196.1"/>
    </source>
</evidence>
<gene>
    <name evidence="1" type="primary">ORF199577</name>
    <name evidence="2" type="synonym">ORF199587</name>
</gene>
<dbReference type="EMBL" id="HACG01047331">
    <property type="protein sequence ID" value="CEK94196.1"/>
    <property type="molecule type" value="Transcribed_RNA"/>
</dbReference>
<name>A0A0B7BP97_9EUPU</name>
<protein>
    <submittedName>
        <fullName evidence="1">Uncharacterized protein</fullName>
    </submittedName>
</protein>